<dbReference type="GO" id="GO:0005524">
    <property type="term" value="F:ATP binding"/>
    <property type="evidence" value="ECO:0007669"/>
    <property type="project" value="UniProtKB-KW"/>
</dbReference>
<name>A0A2D3NBM7_PREIN</name>
<evidence type="ECO:0000313" key="3">
    <source>
        <dbReference type="Proteomes" id="UP000229323"/>
    </source>
</evidence>
<dbReference type="PANTHER" id="PTHR40396">
    <property type="entry name" value="ATPASE-LIKE PROTEIN"/>
    <property type="match status" value="1"/>
</dbReference>
<dbReference type="InterPro" id="IPR003959">
    <property type="entry name" value="ATPase_AAA_core"/>
</dbReference>
<accession>A0A2D3NBM7</accession>
<organism evidence="2 3">
    <name type="scientific">Prevotella intermedia</name>
    <dbReference type="NCBI Taxonomy" id="28131"/>
    <lineage>
        <taxon>Bacteria</taxon>
        <taxon>Pseudomonadati</taxon>
        <taxon>Bacteroidota</taxon>
        <taxon>Bacteroidia</taxon>
        <taxon>Bacteroidales</taxon>
        <taxon>Prevotellaceae</taxon>
        <taxon>Prevotella</taxon>
    </lineage>
</organism>
<evidence type="ECO:0000259" key="1">
    <source>
        <dbReference type="Pfam" id="PF13304"/>
    </source>
</evidence>
<dbReference type="Gene3D" id="3.40.50.300">
    <property type="entry name" value="P-loop containing nucleotide triphosphate hydrolases"/>
    <property type="match status" value="1"/>
</dbReference>
<dbReference type="SUPFAM" id="SSF52540">
    <property type="entry name" value="P-loop containing nucleoside triphosphate hydrolases"/>
    <property type="match status" value="1"/>
</dbReference>
<dbReference type="GO" id="GO:0016887">
    <property type="term" value="F:ATP hydrolysis activity"/>
    <property type="evidence" value="ECO:0007669"/>
    <property type="project" value="InterPro"/>
</dbReference>
<keyword evidence="2" id="KW-0547">Nucleotide-binding</keyword>
<dbReference type="RefSeq" id="WP_100022685.1">
    <property type="nucleotide sequence ID" value="NZ_CP024696.1"/>
</dbReference>
<proteinExistence type="predicted"/>
<feature type="domain" description="ATPase AAA-type core" evidence="1">
    <location>
        <begin position="45"/>
        <end position="363"/>
    </location>
</feature>
<keyword evidence="2" id="KW-0067">ATP-binding</keyword>
<dbReference type="Pfam" id="PF13304">
    <property type="entry name" value="AAA_21"/>
    <property type="match status" value="1"/>
</dbReference>
<dbReference type="InterPro" id="IPR027417">
    <property type="entry name" value="P-loop_NTPase"/>
</dbReference>
<evidence type="ECO:0000313" key="2">
    <source>
        <dbReference type="EMBL" id="ATV52114.1"/>
    </source>
</evidence>
<protein>
    <submittedName>
        <fullName evidence="2">ATP-binding protein</fullName>
    </submittedName>
</protein>
<dbReference type="EMBL" id="CP024696">
    <property type="protein sequence ID" value="ATV52114.1"/>
    <property type="molecule type" value="Genomic_DNA"/>
</dbReference>
<sequence>MIREFWVKNYLSIRDKQGLSFIAKDASSPLVAEVAEGVYLYKLGILYGSNASGKSNMLIALHKLFNLLILSQPDSISKITGSIPFELTKNEPTEMHVSFYANAIRYDYDVKFNDKHILNEVLYYYPNKSRRALFYERRFIGKNVQAEIKFGTSLKLSAKTQESIRENTLNNHSVLSVYHKVAFKEDIAPFYTLLEWIMSNDDLVGINFPKGIIEILKEAYNDPKKRKFYNTMLQKADLNISEYELAPEVRFILNEELMPVIEEISSNELNEKHLKPKTKLVTFRNHSKNEEFDVPLEFQSKGTLKYIRVLDALFDMITGSHVYFLDELGEDLHYDLLFYYLNVFIYNSEKSQLIITSQETALLAQDLINENRGVVWFVEKNKETASSEYTCADEFGLHKNLSLYNSYRIGRLGAKPELGTIFIDLED</sequence>
<dbReference type="Proteomes" id="UP000229323">
    <property type="component" value="Chromosome"/>
</dbReference>
<dbReference type="PANTHER" id="PTHR40396:SF1">
    <property type="entry name" value="ATPASE AAA-TYPE CORE DOMAIN-CONTAINING PROTEIN"/>
    <property type="match status" value="1"/>
</dbReference>
<gene>
    <name evidence="2" type="ORF">CTM50_03020</name>
</gene>
<reference evidence="2 3" key="1">
    <citation type="submission" date="2017-11" db="EMBL/GenBank/DDBJ databases">
        <title>Genome sequencing of Prevotella intermedia KCOM 2033.</title>
        <authorList>
            <person name="Kook J.-K."/>
            <person name="Park S.-N."/>
            <person name="Lim Y.K."/>
        </authorList>
    </citation>
    <scope>NUCLEOTIDE SEQUENCE [LARGE SCALE GENOMIC DNA]</scope>
    <source>
        <strain evidence="2 3">KCOM 2033</strain>
    </source>
</reference>
<dbReference type="AlphaFoldDB" id="A0A2D3NBM7"/>